<protein>
    <submittedName>
        <fullName evidence="7">Defective chorion-1 protein, FC125 isoform</fullName>
    </submittedName>
</protein>
<evidence type="ECO:0000259" key="5">
    <source>
        <dbReference type="Pfam" id="PF04626"/>
    </source>
</evidence>
<feature type="compositionally biased region" description="Low complexity" evidence="2">
    <location>
        <begin position="950"/>
        <end position="961"/>
    </location>
</feature>
<feature type="domain" description="DEC-1 protein N-terminal" evidence="4">
    <location>
        <begin position="93"/>
        <end position="507"/>
    </location>
</feature>
<feature type="compositionally biased region" description="Low complexity" evidence="2">
    <location>
        <begin position="782"/>
        <end position="808"/>
    </location>
</feature>
<keyword evidence="3" id="KW-0732">Signal</keyword>
<dbReference type="GO" id="GO:0042600">
    <property type="term" value="C:egg chorion"/>
    <property type="evidence" value="ECO:0007669"/>
    <property type="project" value="InterPro"/>
</dbReference>
<organism evidence="6 7">
    <name type="scientific">Drosophila albomicans</name>
    <name type="common">Fruit fly</name>
    <dbReference type="NCBI Taxonomy" id="7291"/>
    <lineage>
        <taxon>Eukaryota</taxon>
        <taxon>Metazoa</taxon>
        <taxon>Ecdysozoa</taxon>
        <taxon>Arthropoda</taxon>
        <taxon>Hexapoda</taxon>
        <taxon>Insecta</taxon>
        <taxon>Pterygota</taxon>
        <taxon>Neoptera</taxon>
        <taxon>Endopterygota</taxon>
        <taxon>Diptera</taxon>
        <taxon>Brachycera</taxon>
        <taxon>Muscomorpha</taxon>
        <taxon>Ephydroidea</taxon>
        <taxon>Drosophilidae</taxon>
        <taxon>Drosophila</taxon>
    </lineage>
</organism>
<feature type="region of interest" description="Disordered" evidence="2">
    <location>
        <begin position="1137"/>
        <end position="1207"/>
    </location>
</feature>
<feature type="region of interest" description="Disordered" evidence="2">
    <location>
        <begin position="464"/>
        <end position="485"/>
    </location>
</feature>
<feature type="compositionally biased region" description="Low complexity" evidence="2">
    <location>
        <begin position="475"/>
        <end position="485"/>
    </location>
</feature>
<evidence type="ECO:0000313" key="7">
    <source>
        <dbReference type="RefSeq" id="XP_034100739.1"/>
    </source>
</evidence>
<dbReference type="OrthoDB" id="8070541at2759"/>
<sequence>MRLLVLVLLIAALGSAQDAAQQQQATVVSGDAAAATVDSLTDAADTPTDTTNGTATDAAGTKPRFPTRDEILGQMPPVLPVRSGIPPVDAFYLMFPALSSLLRWGSLFPAQSILGAMPDNLQQSASKVVLVLADDANAQKSRVTRQNAPIVPPNPLNAPVMLQQLLSQMPQPNLGQSWLPDGLVGQMPPLPNIQDFNLGQPLAGLQLPSLDGLLGAPPPAPAAVTPPPPPPAAAKAATDDVAQAPPAVAQAPPPPFAGFFDGTNNMLGSALAAMPQAPTPDAFMAGLRQFWPGAAPAAAADATAQASDISEVRVKPETPESGSIINYRDPEQREAQLAQLKLKSALQMEQDKQRVPLLWFRMPPTSSNTKTTNSPTEQREIESKLQMFERQVIAELKLLQQIEALAREMRANAQEGGRQQQQQPAYKLRYPLSRTPVHKITRSDIERALRDDYVRRLLNKEAQRKVQGSAAFKRQATTSTTTPQQTLSKEDIVNVMAYAYRLANEKQRAAATAETTPQMQQQQRQWEAAEQQAVKEKTQQQQQQQEMMMRQMMSQPMEQQQQQQFLMQRQWMEEQAKRQQQQAQQEAMARQMETMQRQAAIDQQQQQQLAERQWADAKMRAMQQQRQWTEETMKLKQQQQQLQQQAQQQRQWTEEAMKQQTMQQQPMQQQQQPIMEQQQQLRQWEQPAERQWADEKMKAMRQQAEQQRQWSEESIRQQQQQQQQQAEQQQQMRQWSEDATKLKQQQQAEQMRQWSEDATKLKQQQQAEQMRQWSEDATKLKQQQQQQAEQQQLRQWEQAEDQQQQPRQWTEDATKVKQQEQQQQAEQQPMRMETDGDGLMVGEATPQMTDTDGKERHKVDVLGLGGNHHKKAKSKGAPTIINYYQQAPPPRPVAYHYAPPAPSSYGTSYGGGGYGSNAYGGYRAAVGNDAIDSMLREHQVLAAAIKPPTDDNSNTTTATLTTDDDNNNHRIQKSQSSASTSTSSHTSATTTTTSTSSTGEENDALLRAPKGFSDNLLRPYMGLLPIAQPHDPWTEKAFNPQHALYNGGGSYEPYLRPRRDTHIMPTPVQSHQLLTPGMLERLLRIKAEFQRRFPHLYQGMLNHQTNQTRVVVKPPLLVRNEPKLKSDSTPVYELGAAERGLFDEPSSDVEATSERIVEKKKKQHRDDDNDDDDDVDFFRFEDEDLEDNNDHDHHNNDNDKDVEPFDD</sequence>
<evidence type="ECO:0000256" key="3">
    <source>
        <dbReference type="SAM" id="SignalP"/>
    </source>
</evidence>
<dbReference type="InterPro" id="IPR006720">
    <property type="entry name" value="DEC-1_C"/>
</dbReference>
<accession>A0A6P8WAU0</accession>
<feature type="compositionally biased region" description="Polar residues" evidence="2">
    <location>
        <begin position="761"/>
        <end position="772"/>
    </location>
</feature>
<feature type="compositionally biased region" description="Low complexity" evidence="2">
    <location>
        <begin position="819"/>
        <end position="828"/>
    </location>
</feature>
<dbReference type="PANTHER" id="PTHR45615:SF63">
    <property type="entry name" value="CHROMOSOME UNDETERMINED SCAFFOLD_10, WHOLE GENOME SHOTGUN SEQUENCE"/>
    <property type="match status" value="1"/>
</dbReference>
<keyword evidence="1" id="KW-0175">Coiled coil</keyword>
<feature type="compositionally biased region" description="Low complexity" evidence="2">
    <location>
        <begin position="976"/>
        <end position="998"/>
    </location>
</feature>
<feature type="region of interest" description="Disordered" evidence="2">
    <location>
        <begin position="509"/>
        <end position="540"/>
    </location>
</feature>
<dbReference type="InterPro" id="IPR006719">
    <property type="entry name" value="DEC-1_N"/>
</dbReference>
<proteinExistence type="predicted"/>
<feature type="compositionally biased region" description="Basic and acidic residues" evidence="2">
    <location>
        <begin position="687"/>
        <end position="698"/>
    </location>
</feature>
<feature type="compositionally biased region" description="Low complexity" evidence="2">
    <location>
        <begin position="658"/>
        <end position="686"/>
    </location>
</feature>
<feature type="region of interest" description="Disordered" evidence="2">
    <location>
        <begin position="657"/>
        <end position="854"/>
    </location>
</feature>
<keyword evidence="6" id="KW-1185">Reference proteome</keyword>
<feature type="region of interest" description="Disordered" evidence="2">
    <location>
        <begin position="302"/>
        <end position="329"/>
    </location>
</feature>
<feature type="coiled-coil region" evidence="1">
    <location>
        <begin position="625"/>
        <end position="655"/>
    </location>
</feature>
<dbReference type="GO" id="GO:0005576">
    <property type="term" value="C:extracellular region"/>
    <property type="evidence" value="ECO:0007669"/>
    <property type="project" value="InterPro"/>
</dbReference>
<feature type="compositionally biased region" description="Acidic residues" evidence="2">
    <location>
        <begin position="1168"/>
        <end position="1187"/>
    </location>
</feature>
<dbReference type="Pfam" id="PF04625">
    <property type="entry name" value="DEC-1_N"/>
    <property type="match status" value="1"/>
</dbReference>
<evidence type="ECO:0000256" key="2">
    <source>
        <dbReference type="SAM" id="MobiDB-lite"/>
    </source>
</evidence>
<evidence type="ECO:0000313" key="6">
    <source>
        <dbReference type="Proteomes" id="UP000515160"/>
    </source>
</evidence>
<reference evidence="7" key="1">
    <citation type="submission" date="2025-08" db="UniProtKB">
        <authorList>
            <consortium name="RefSeq"/>
        </authorList>
    </citation>
    <scope>IDENTIFICATION</scope>
    <source>
        <strain evidence="7">15112-1751.03</strain>
        <tissue evidence="7">Whole Adult</tissue>
    </source>
</reference>
<feature type="region of interest" description="Disordered" evidence="2">
    <location>
        <begin position="40"/>
        <end position="64"/>
    </location>
</feature>
<evidence type="ECO:0000256" key="1">
    <source>
        <dbReference type="SAM" id="Coils"/>
    </source>
</evidence>
<dbReference type="Proteomes" id="UP000515160">
    <property type="component" value="Chromosome X"/>
</dbReference>
<feature type="domain" description="Dec-1 protein C-terminal" evidence="5">
    <location>
        <begin position="836"/>
        <end position="947"/>
    </location>
</feature>
<dbReference type="GO" id="GO:0007304">
    <property type="term" value="P:chorion-containing eggshell formation"/>
    <property type="evidence" value="ECO:0007669"/>
    <property type="project" value="InterPro"/>
</dbReference>
<dbReference type="AlphaFoldDB" id="A0A6P8WAU0"/>
<dbReference type="RefSeq" id="XP_034100739.1">
    <property type="nucleotide sequence ID" value="XM_034244848.2"/>
</dbReference>
<dbReference type="GO" id="GO:0005213">
    <property type="term" value="F:structural constituent of egg chorion"/>
    <property type="evidence" value="ECO:0007669"/>
    <property type="project" value="InterPro"/>
</dbReference>
<feature type="compositionally biased region" description="Polar residues" evidence="2">
    <location>
        <begin position="742"/>
        <end position="753"/>
    </location>
</feature>
<dbReference type="Pfam" id="PF04626">
    <property type="entry name" value="DEC-1_C"/>
    <property type="match status" value="1"/>
</dbReference>
<feature type="compositionally biased region" description="Basic and acidic residues" evidence="2">
    <location>
        <begin position="1188"/>
        <end position="1207"/>
    </location>
</feature>
<feature type="region of interest" description="Disordered" evidence="2">
    <location>
        <begin position="213"/>
        <end position="237"/>
    </location>
</feature>
<feature type="compositionally biased region" description="Low complexity" evidence="2">
    <location>
        <begin position="716"/>
        <end position="734"/>
    </location>
</feature>
<feature type="compositionally biased region" description="Pro residues" evidence="2">
    <location>
        <begin position="216"/>
        <end position="232"/>
    </location>
</feature>
<feature type="compositionally biased region" description="Basic and acidic residues" evidence="2">
    <location>
        <begin position="809"/>
        <end position="818"/>
    </location>
</feature>
<feature type="chain" id="PRO_5028294641" evidence="3">
    <location>
        <begin position="17"/>
        <end position="1207"/>
    </location>
</feature>
<dbReference type="PANTHER" id="PTHR45615">
    <property type="entry name" value="MYOSIN HEAVY CHAIN, NON-MUSCLE"/>
    <property type="match status" value="1"/>
</dbReference>
<feature type="compositionally biased region" description="Low complexity" evidence="2">
    <location>
        <begin position="41"/>
        <end position="61"/>
    </location>
</feature>
<name>A0A6P8WAU0_DROAB</name>
<evidence type="ECO:0000259" key="4">
    <source>
        <dbReference type="Pfam" id="PF04625"/>
    </source>
</evidence>
<feature type="signal peptide" evidence="3">
    <location>
        <begin position="1"/>
        <end position="16"/>
    </location>
</feature>
<feature type="region of interest" description="Disordered" evidence="2">
    <location>
        <begin position="944"/>
        <end position="1003"/>
    </location>
</feature>
<dbReference type="GeneID" id="117565635"/>
<gene>
    <name evidence="7" type="primary">LOC117565635</name>
</gene>
<feature type="compositionally biased region" description="Low complexity" evidence="2">
    <location>
        <begin position="509"/>
        <end position="532"/>
    </location>
</feature>